<dbReference type="CDD" id="cd00085">
    <property type="entry name" value="HNHc"/>
    <property type="match status" value="1"/>
</dbReference>
<accession>A0A1A3NVI0</accession>
<evidence type="ECO:0000313" key="3">
    <source>
        <dbReference type="EMBL" id="OBK25961.1"/>
    </source>
</evidence>
<name>A0A1A3NVI0_MYCAS</name>
<protein>
    <recommendedName>
        <fullName evidence="2">HNH nuclease domain-containing protein</fullName>
    </recommendedName>
</protein>
<dbReference type="AlphaFoldDB" id="A0A1A3NVI0"/>
<dbReference type="Pfam" id="PF02720">
    <property type="entry name" value="DUF222"/>
    <property type="match status" value="1"/>
</dbReference>
<dbReference type="EMBL" id="LZLS01000129">
    <property type="protein sequence ID" value="OBK25961.1"/>
    <property type="molecule type" value="Genomic_DNA"/>
</dbReference>
<organism evidence="3 4">
    <name type="scientific">Mycobacterium asiaticum</name>
    <dbReference type="NCBI Taxonomy" id="1790"/>
    <lineage>
        <taxon>Bacteria</taxon>
        <taxon>Bacillati</taxon>
        <taxon>Actinomycetota</taxon>
        <taxon>Actinomycetes</taxon>
        <taxon>Mycobacteriales</taxon>
        <taxon>Mycobacteriaceae</taxon>
        <taxon>Mycobacterium</taxon>
    </lineage>
</organism>
<dbReference type="SMART" id="SM00507">
    <property type="entry name" value="HNHc"/>
    <property type="match status" value="1"/>
</dbReference>
<dbReference type="RefSeq" id="WP_065144590.1">
    <property type="nucleotide sequence ID" value="NZ_LZLS01000129.1"/>
</dbReference>
<feature type="region of interest" description="Disordered" evidence="1">
    <location>
        <begin position="232"/>
        <end position="254"/>
    </location>
</feature>
<dbReference type="InterPro" id="IPR003615">
    <property type="entry name" value="HNH_nuc"/>
</dbReference>
<dbReference type="Proteomes" id="UP000093928">
    <property type="component" value="Unassembled WGS sequence"/>
</dbReference>
<feature type="compositionally biased region" description="Acidic residues" evidence="1">
    <location>
        <begin position="241"/>
        <end position="250"/>
    </location>
</feature>
<evidence type="ECO:0000313" key="4">
    <source>
        <dbReference type="Proteomes" id="UP000093928"/>
    </source>
</evidence>
<evidence type="ECO:0000256" key="1">
    <source>
        <dbReference type="SAM" id="MobiDB-lite"/>
    </source>
</evidence>
<evidence type="ECO:0000259" key="2">
    <source>
        <dbReference type="SMART" id="SM00507"/>
    </source>
</evidence>
<sequence>MSCSSREEIAEVAEGLREYAKRWCALTFDSVTASEWLGLLETSETVGRLVRAPQHALINLLAAQCSEDELGGRLPNVIADRLHITRAEARHRVADADDLGPRRALTGEPLPAKLTATAAAHLAGEIGDGHIKVIRTFLDKLPAGVDPGTREAAEQQLAGLATSRRPDDLHGLAQQLMDWLNPDGNFTDEDRARKRGITMGKQESDGLSRISGYVDPELRATLEAIEAKLGAPGQCNRDDENPVVDDEPSEEAARKDLRSKAQRFHDALLIGGRALLASGKLGQHNGLPTSIVVTATLKDLEAAAGRGLTGGGTILPMSDVIRLARHAHHYLAIFGKGRALALYHTKRLASPAQRLVLYAKDRGCSFPGCPVPGYQCEVHHVLPYALSGKTDANGLAFACGEHHPLAEDGWTTRTNAKGDTEWIPPGHQDHGRPRINRYHHPEMLLRETGDDDEPG</sequence>
<dbReference type="OrthoDB" id="4419061at2"/>
<feature type="domain" description="HNH nuclease" evidence="2">
    <location>
        <begin position="352"/>
        <end position="404"/>
    </location>
</feature>
<dbReference type="InterPro" id="IPR003870">
    <property type="entry name" value="DUF222"/>
</dbReference>
<proteinExistence type="predicted"/>
<feature type="region of interest" description="Disordered" evidence="1">
    <location>
        <begin position="416"/>
        <end position="455"/>
    </location>
</feature>
<comment type="caution">
    <text evidence="3">The sequence shown here is derived from an EMBL/GenBank/DDBJ whole genome shotgun (WGS) entry which is preliminary data.</text>
</comment>
<gene>
    <name evidence="3" type="ORF">A5634_25295</name>
</gene>
<feature type="compositionally biased region" description="Basic and acidic residues" evidence="1">
    <location>
        <begin position="439"/>
        <end position="448"/>
    </location>
</feature>
<reference evidence="3 4" key="1">
    <citation type="submission" date="2016-06" db="EMBL/GenBank/DDBJ databases">
        <authorList>
            <person name="Kjaerup R.B."/>
            <person name="Dalgaard T.S."/>
            <person name="Juul-Madsen H.R."/>
        </authorList>
    </citation>
    <scope>NUCLEOTIDE SEQUENCE [LARGE SCALE GENOMIC DNA]</scope>
    <source>
        <strain evidence="3 4">1165133.8</strain>
    </source>
</reference>